<evidence type="ECO:0000256" key="1">
    <source>
        <dbReference type="SAM" id="MobiDB-lite"/>
    </source>
</evidence>
<dbReference type="EMBL" id="JARBHB010000001">
    <property type="protein sequence ID" value="KAJ8898106.1"/>
    <property type="molecule type" value="Genomic_DNA"/>
</dbReference>
<keyword evidence="3" id="KW-1185">Reference proteome</keyword>
<accession>A0ABQ9IN75</accession>
<sequence length="322" mass="35886">MTSYRSIPTCENLGVTRPGIEPGSPWWEASRLTAQPPAAPCRVFAVQGEEVSWRLTATEYKSEKKRKHLGEIRQSKAKSVTFPNNENWCNLPGIEEDFSTCCCIIFPREFPNNENWCNLPGIEEDFSTCCCIIFPREFPNNENWCNLPGIEEDFSTCCCIIFPREFPNNENWCNLPGIEEDFSNSPRRPYRAGEAKERPEPRRAEGAREIRVMHASFNAPDVIRGTAAGGNEGAGEVQDIRRELVCVGTHSKISSWKGGGGFGGREKVSRTRRGSSPCRGHAGHGSGHQLKAHACLASLDCVAVCLKHTFPLTELLNVRPKC</sequence>
<evidence type="ECO:0000313" key="2">
    <source>
        <dbReference type="EMBL" id="KAJ8898106.1"/>
    </source>
</evidence>
<name>A0ABQ9IN75_9NEOP</name>
<proteinExistence type="predicted"/>
<feature type="compositionally biased region" description="Basic and acidic residues" evidence="1">
    <location>
        <begin position="191"/>
        <end position="205"/>
    </location>
</feature>
<evidence type="ECO:0000313" key="3">
    <source>
        <dbReference type="Proteomes" id="UP001159363"/>
    </source>
</evidence>
<protein>
    <submittedName>
        <fullName evidence="2">Uncharacterized protein</fullName>
    </submittedName>
</protein>
<feature type="region of interest" description="Disordered" evidence="1">
    <location>
        <begin position="257"/>
        <end position="284"/>
    </location>
</feature>
<organism evidence="2 3">
    <name type="scientific">Dryococelus australis</name>
    <dbReference type="NCBI Taxonomy" id="614101"/>
    <lineage>
        <taxon>Eukaryota</taxon>
        <taxon>Metazoa</taxon>
        <taxon>Ecdysozoa</taxon>
        <taxon>Arthropoda</taxon>
        <taxon>Hexapoda</taxon>
        <taxon>Insecta</taxon>
        <taxon>Pterygota</taxon>
        <taxon>Neoptera</taxon>
        <taxon>Polyneoptera</taxon>
        <taxon>Phasmatodea</taxon>
        <taxon>Verophasmatodea</taxon>
        <taxon>Anareolatae</taxon>
        <taxon>Phasmatidae</taxon>
        <taxon>Eurycanthinae</taxon>
        <taxon>Dryococelus</taxon>
    </lineage>
</organism>
<dbReference type="Proteomes" id="UP001159363">
    <property type="component" value="Chromosome 1"/>
</dbReference>
<feature type="region of interest" description="Disordered" evidence="1">
    <location>
        <begin position="184"/>
        <end position="205"/>
    </location>
</feature>
<comment type="caution">
    <text evidence="2">The sequence shown here is derived from an EMBL/GenBank/DDBJ whole genome shotgun (WGS) entry which is preliminary data.</text>
</comment>
<reference evidence="2 3" key="1">
    <citation type="submission" date="2023-02" db="EMBL/GenBank/DDBJ databases">
        <title>LHISI_Scaffold_Assembly.</title>
        <authorList>
            <person name="Stuart O.P."/>
            <person name="Cleave R."/>
            <person name="Magrath M.J.L."/>
            <person name="Mikheyev A.S."/>
        </authorList>
    </citation>
    <scope>NUCLEOTIDE SEQUENCE [LARGE SCALE GENOMIC DNA]</scope>
    <source>
        <strain evidence="2">Daus_M_001</strain>
        <tissue evidence="2">Leg muscle</tissue>
    </source>
</reference>
<gene>
    <name evidence="2" type="ORF">PR048_003466</name>
</gene>